<dbReference type="STRING" id="1448308.A0A2T2N7W9"/>
<gene>
    <name evidence="2" type="ORF">BS50DRAFT_152984</name>
</gene>
<evidence type="ECO:0000256" key="1">
    <source>
        <dbReference type="SAM" id="MobiDB-lite"/>
    </source>
</evidence>
<dbReference type="OrthoDB" id="5309037at2759"/>
<name>A0A2T2N7W9_CORCC</name>
<dbReference type="EMBL" id="KZ678144">
    <property type="protein sequence ID" value="PSN61513.1"/>
    <property type="molecule type" value="Genomic_DNA"/>
</dbReference>
<dbReference type="Proteomes" id="UP000240883">
    <property type="component" value="Unassembled WGS sequence"/>
</dbReference>
<feature type="compositionally biased region" description="Basic and acidic residues" evidence="1">
    <location>
        <begin position="50"/>
        <end position="88"/>
    </location>
</feature>
<feature type="region of interest" description="Disordered" evidence="1">
    <location>
        <begin position="43"/>
        <end position="92"/>
    </location>
</feature>
<feature type="compositionally biased region" description="Gly residues" evidence="1">
    <location>
        <begin position="224"/>
        <end position="233"/>
    </location>
</feature>
<dbReference type="AlphaFoldDB" id="A0A2T2N7W9"/>
<protein>
    <submittedName>
        <fullName evidence="2">Uncharacterized protein</fullName>
    </submittedName>
</protein>
<evidence type="ECO:0000313" key="3">
    <source>
        <dbReference type="Proteomes" id="UP000240883"/>
    </source>
</evidence>
<feature type="region of interest" description="Disordered" evidence="1">
    <location>
        <begin position="183"/>
        <end position="233"/>
    </location>
</feature>
<accession>A0A2T2N7W9</accession>
<dbReference type="PANTHER" id="PTHR42354">
    <property type="entry name" value="C2H2-TYPE DOMAIN-CONTAINING PROTEIN"/>
    <property type="match status" value="1"/>
</dbReference>
<evidence type="ECO:0000313" key="2">
    <source>
        <dbReference type="EMBL" id="PSN61513.1"/>
    </source>
</evidence>
<organism evidence="2 3">
    <name type="scientific">Corynespora cassiicola Philippines</name>
    <dbReference type="NCBI Taxonomy" id="1448308"/>
    <lineage>
        <taxon>Eukaryota</taxon>
        <taxon>Fungi</taxon>
        <taxon>Dikarya</taxon>
        <taxon>Ascomycota</taxon>
        <taxon>Pezizomycotina</taxon>
        <taxon>Dothideomycetes</taxon>
        <taxon>Pleosporomycetidae</taxon>
        <taxon>Pleosporales</taxon>
        <taxon>Corynesporascaceae</taxon>
        <taxon>Corynespora</taxon>
    </lineage>
</organism>
<dbReference type="PANTHER" id="PTHR42354:SF1">
    <property type="entry name" value="C2H2-TYPE DOMAIN-CONTAINING PROTEIN"/>
    <property type="match status" value="1"/>
</dbReference>
<sequence length="353" mass="38347">MNYSNMIEEKNLKKTFIIATLCGTLVSTFSSSMGLWERIAEKRNQKKRDTKQDDEIKKLREAVERTERRSKENERNRDRDRDRGREPDNLGYNLERSGAMIQRQYDEGYGRLGRRFAEGDTIAENALQAQIIALQQTVIQVLQDAYFTGRALSHADMAKLVSASTAARENSLDALRAQQSRLALPPSEPGGGAYSPAPRSLALPPPPVPAPPPPRPASVLSITGSGGGGGGGAGGANPLFCPLASSLQTSPSAPLPPSFAPRGSLRCPHCLCHIPAPANDFWAIGKRSAHFVTDPATGLQREVVRTREFQLGQRFLLKCHTPEGEFACTLCARGRDVDTLCATVEGGQSNRSP</sequence>
<feature type="compositionally biased region" description="Pro residues" evidence="1">
    <location>
        <begin position="203"/>
        <end position="216"/>
    </location>
</feature>
<keyword evidence="3" id="KW-1185">Reference proteome</keyword>
<reference evidence="2 3" key="1">
    <citation type="journal article" date="2018" name="Front. Microbiol.">
        <title>Genome-Wide Analysis of Corynespora cassiicola Leaf Fall Disease Putative Effectors.</title>
        <authorList>
            <person name="Lopez D."/>
            <person name="Ribeiro S."/>
            <person name="Label P."/>
            <person name="Fumanal B."/>
            <person name="Venisse J.S."/>
            <person name="Kohler A."/>
            <person name="de Oliveira R.R."/>
            <person name="Labutti K."/>
            <person name="Lipzen A."/>
            <person name="Lail K."/>
            <person name="Bauer D."/>
            <person name="Ohm R.A."/>
            <person name="Barry K.W."/>
            <person name="Spatafora J."/>
            <person name="Grigoriev I.V."/>
            <person name="Martin F.M."/>
            <person name="Pujade-Renaud V."/>
        </authorList>
    </citation>
    <scope>NUCLEOTIDE SEQUENCE [LARGE SCALE GENOMIC DNA]</scope>
    <source>
        <strain evidence="2 3">Philippines</strain>
    </source>
</reference>
<proteinExistence type="predicted"/>